<sequence>MGTDMPSTSPPQVAPGSPLSDLLGIMDRTEDAMLAVPPCNDNTDAYFAAAVQPHRQGAVELCDWLIAHGSHPELLSMGSATLQSTLSLEIKQLLPGLPPCTRAPAPALALPHFSSQSSVSLAKVSSDPATALRAGMNMDAQAPMTGNPDHDFAVQMSAHHWALIYMARVAMLHGKDQQLKDLASQLIVSLTWQTGEFRTILQNDYSTII</sequence>
<dbReference type="Proteomes" id="UP001497392">
    <property type="component" value="Unassembled WGS sequence"/>
</dbReference>
<name>A0ABP1FZI3_9CHLO</name>
<keyword evidence="3" id="KW-1185">Reference proteome</keyword>
<comment type="caution">
    <text evidence="2">The sequence shown here is derived from an EMBL/GenBank/DDBJ whole genome shotgun (WGS) entry which is preliminary data.</text>
</comment>
<evidence type="ECO:0000313" key="2">
    <source>
        <dbReference type="EMBL" id="CAL5223522.1"/>
    </source>
</evidence>
<proteinExistence type="predicted"/>
<feature type="domain" description="DUF305" evidence="1">
    <location>
        <begin position="149"/>
        <end position="204"/>
    </location>
</feature>
<dbReference type="Pfam" id="PF03713">
    <property type="entry name" value="DUF305"/>
    <property type="match status" value="1"/>
</dbReference>
<dbReference type="Gene3D" id="1.20.1260.10">
    <property type="match status" value="1"/>
</dbReference>
<reference evidence="2 3" key="1">
    <citation type="submission" date="2024-06" db="EMBL/GenBank/DDBJ databases">
        <authorList>
            <person name="Kraege A."/>
            <person name="Thomma B."/>
        </authorList>
    </citation>
    <scope>NUCLEOTIDE SEQUENCE [LARGE SCALE GENOMIC DNA]</scope>
</reference>
<organism evidence="2 3">
    <name type="scientific">Coccomyxa viridis</name>
    <dbReference type="NCBI Taxonomy" id="1274662"/>
    <lineage>
        <taxon>Eukaryota</taxon>
        <taxon>Viridiplantae</taxon>
        <taxon>Chlorophyta</taxon>
        <taxon>core chlorophytes</taxon>
        <taxon>Trebouxiophyceae</taxon>
        <taxon>Trebouxiophyceae incertae sedis</taxon>
        <taxon>Coccomyxaceae</taxon>
        <taxon>Coccomyxa</taxon>
    </lineage>
</organism>
<dbReference type="InterPro" id="IPR005183">
    <property type="entry name" value="DUF305_CopM-like"/>
</dbReference>
<evidence type="ECO:0000313" key="3">
    <source>
        <dbReference type="Proteomes" id="UP001497392"/>
    </source>
</evidence>
<gene>
    <name evidence="2" type="primary">g6052</name>
    <name evidence="2" type="ORF">VP750_LOCUS5181</name>
</gene>
<protein>
    <submittedName>
        <fullName evidence="2">G6052 protein</fullName>
    </submittedName>
</protein>
<dbReference type="InterPro" id="IPR012347">
    <property type="entry name" value="Ferritin-like"/>
</dbReference>
<dbReference type="PANTHER" id="PTHR36933">
    <property type="entry name" value="SLL0788 PROTEIN"/>
    <property type="match status" value="1"/>
</dbReference>
<evidence type="ECO:0000259" key="1">
    <source>
        <dbReference type="Pfam" id="PF03713"/>
    </source>
</evidence>
<dbReference type="EMBL" id="CAXHTA020000008">
    <property type="protein sequence ID" value="CAL5223522.1"/>
    <property type="molecule type" value="Genomic_DNA"/>
</dbReference>
<dbReference type="PANTHER" id="PTHR36933:SF1">
    <property type="entry name" value="SLL0788 PROTEIN"/>
    <property type="match status" value="1"/>
</dbReference>
<accession>A0ABP1FZI3</accession>